<accession>Q0D061</accession>
<feature type="transmembrane region" description="Helical" evidence="4">
    <location>
        <begin position="123"/>
        <end position="143"/>
    </location>
</feature>
<dbReference type="SUPFAM" id="SSF103473">
    <property type="entry name" value="MFS general substrate transporter"/>
    <property type="match status" value="1"/>
</dbReference>
<feature type="transmembrane region" description="Helical" evidence="4">
    <location>
        <begin position="182"/>
        <end position="206"/>
    </location>
</feature>
<dbReference type="InterPro" id="IPR020846">
    <property type="entry name" value="MFS_dom"/>
</dbReference>
<dbReference type="PROSITE" id="PS50850">
    <property type="entry name" value="MFS"/>
    <property type="match status" value="1"/>
</dbReference>
<dbReference type="GO" id="GO:0016020">
    <property type="term" value="C:membrane"/>
    <property type="evidence" value="ECO:0007669"/>
    <property type="project" value="UniProtKB-SubCell"/>
</dbReference>
<keyword evidence="4" id="KW-0472">Membrane</keyword>
<evidence type="ECO:0000256" key="2">
    <source>
        <dbReference type="ARBA" id="ARBA00006727"/>
    </source>
</evidence>
<comment type="similarity">
    <text evidence="2">Belongs to the major facilitator superfamily. Monocarboxylate porter (TC 2.A.1.13) family.</text>
</comment>
<feature type="transmembrane region" description="Helical" evidence="4">
    <location>
        <begin position="53"/>
        <end position="70"/>
    </location>
</feature>
<dbReference type="OrthoDB" id="6499973at2759"/>
<dbReference type="eggNOG" id="KOG2504">
    <property type="taxonomic scope" value="Eukaryota"/>
</dbReference>
<feature type="transmembrane region" description="Helical" evidence="4">
    <location>
        <begin position="362"/>
        <end position="388"/>
    </location>
</feature>
<evidence type="ECO:0000256" key="3">
    <source>
        <dbReference type="SAM" id="MobiDB-lite"/>
    </source>
</evidence>
<dbReference type="GO" id="GO:0022857">
    <property type="term" value="F:transmembrane transporter activity"/>
    <property type="evidence" value="ECO:0007669"/>
    <property type="project" value="InterPro"/>
</dbReference>
<feature type="transmembrane region" description="Helical" evidence="4">
    <location>
        <begin position="435"/>
        <end position="455"/>
    </location>
</feature>
<dbReference type="EMBL" id="CH476594">
    <property type="protein sequence ID" value="EAU39319.1"/>
    <property type="molecule type" value="Genomic_DNA"/>
</dbReference>
<dbReference type="VEuPathDB" id="FungiDB:ATEG_00673"/>
<feature type="transmembrane region" description="Helical" evidence="4">
    <location>
        <begin position="395"/>
        <end position="415"/>
    </location>
</feature>
<gene>
    <name evidence="6" type="ORF">ATEG_00673</name>
</gene>
<protein>
    <recommendedName>
        <fullName evidence="5">Major facilitator superfamily (MFS) profile domain-containing protein</fullName>
    </recommendedName>
</protein>
<dbReference type="RefSeq" id="XP_001210759.1">
    <property type="nucleotide sequence ID" value="XM_001210759.1"/>
</dbReference>
<feature type="transmembrane region" description="Helical" evidence="4">
    <location>
        <begin position="90"/>
        <end position="111"/>
    </location>
</feature>
<dbReference type="PANTHER" id="PTHR11360">
    <property type="entry name" value="MONOCARBOXYLATE TRANSPORTER"/>
    <property type="match status" value="1"/>
</dbReference>
<feature type="transmembrane region" description="Helical" evidence="4">
    <location>
        <begin position="305"/>
        <end position="325"/>
    </location>
</feature>
<dbReference type="PANTHER" id="PTHR11360:SF305">
    <property type="entry name" value="MAJOR FACILITATOR SUPERFAMILY (MFS) PROFILE DOMAIN-CONTAINING PROTEIN"/>
    <property type="match status" value="1"/>
</dbReference>
<feature type="region of interest" description="Disordered" evidence="3">
    <location>
        <begin position="1"/>
        <end position="31"/>
    </location>
</feature>
<dbReference type="OMA" id="LSYRIWA"/>
<feature type="transmembrane region" description="Helical" evidence="4">
    <location>
        <begin position="212"/>
        <end position="233"/>
    </location>
</feature>
<keyword evidence="4" id="KW-1133">Transmembrane helix</keyword>
<dbReference type="Proteomes" id="UP000007963">
    <property type="component" value="Unassembled WGS sequence"/>
</dbReference>
<dbReference type="AlphaFoldDB" id="Q0D061"/>
<dbReference type="InterPro" id="IPR036259">
    <property type="entry name" value="MFS_trans_sf"/>
</dbReference>
<evidence type="ECO:0000313" key="7">
    <source>
        <dbReference type="Proteomes" id="UP000007963"/>
    </source>
</evidence>
<dbReference type="InterPro" id="IPR050327">
    <property type="entry name" value="Proton-linked_MCT"/>
</dbReference>
<name>Q0D061_ASPTN</name>
<proteinExistence type="inferred from homology"/>
<dbReference type="HOGENOM" id="CLU_001265_1_2_1"/>
<feature type="transmembrane region" description="Helical" evidence="4">
    <location>
        <begin position="272"/>
        <end position="293"/>
    </location>
</feature>
<evidence type="ECO:0000313" key="6">
    <source>
        <dbReference type="EMBL" id="EAU39319.1"/>
    </source>
</evidence>
<feature type="compositionally biased region" description="Polar residues" evidence="3">
    <location>
        <begin position="1"/>
        <end position="16"/>
    </location>
</feature>
<feature type="transmembrane region" description="Helical" evidence="4">
    <location>
        <begin position="337"/>
        <end position="356"/>
    </location>
</feature>
<evidence type="ECO:0000256" key="4">
    <source>
        <dbReference type="SAM" id="Phobius"/>
    </source>
</evidence>
<sequence length="465" mass="48538">MASNAQSTGIELQESSAAGERFPRPAGDSTPELNPDDLMQASLIADAEVPDGGYAWVVILGCAVITWWFIGTSYCWGVLQAALVKEGVSSSSTLAFVGSLATACISFLGILNARIIRKVGTRIAAMVGIFFVGLGEVLSSVAIKNIGSLFVTSGVVMGIGISLCFMVVSVTPAQYFKAKRGIANGIVYAAGGLGGAVISFILNALLSSVGTAWTFRILGFITWGTGIPAAYLIKQRVPIPRTAFVEWYAVSNPTLRSLTYLHSRRLFRDIRFVILFATGAIATFPLLVPPFFLPLYTDSLGMSSSAGAGVVAAFNFSSAVGRLICGFCSDLAGPLNTLFLSLLLSALSMLVLWPASTSIGPLIVFVIINGMSNGGFFSTMPTVVGNVFGSARVPVAMGMVVTGWAGGYLLGAPIAGYILDASGGEGNGVGAYRPAIFYAGGMALSSAAMALFIRLKTDVKPFKKL</sequence>
<feature type="domain" description="Major facilitator superfamily (MFS) profile" evidence="5">
    <location>
        <begin position="55"/>
        <end position="458"/>
    </location>
</feature>
<organism evidence="6 7">
    <name type="scientific">Aspergillus terreus (strain NIH 2624 / FGSC A1156)</name>
    <dbReference type="NCBI Taxonomy" id="341663"/>
    <lineage>
        <taxon>Eukaryota</taxon>
        <taxon>Fungi</taxon>
        <taxon>Dikarya</taxon>
        <taxon>Ascomycota</taxon>
        <taxon>Pezizomycotina</taxon>
        <taxon>Eurotiomycetes</taxon>
        <taxon>Eurotiomycetidae</taxon>
        <taxon>Eurotiales</taxon>
        <taxon>Aspergillaceae</taxon>
        <taxon>Aspergillus</taxon>
        <taxon>Aspergillus subgen. Circumdati</taxon>
    </lineage>
</organism>
<reference evidence="7" key="1">
    <citation type="submission" date="2005-09" db="EMBL/GenBank/DDBJ databases">
        <title>Annotation of the Aspergillus terreus NIH2624 genome.</title>
        <authorList>
            <person name="Birren B.W."/>
            <person name="Lander E.S."/>
            <person name="Galagan J.E."/>
            <person name="Nusbaum C."/>
            <person name="Devon K."/>
            <person name="Henn M."/>
            <person name="Ma L.-J."/>
            <person name="Jaffe D.B."/>
            <person name="Butler J."/>
            <person name="Alvarez P."/>
            <person name="Gnerre S."/>
            <person name="Grabherr M."/>
            <person name="Kleber M."/>
            <person name="Mauceli E.W."/>
            <person name="Brockman W."/>
            <person name="Rounsley S."/>
            <person name="Young S.K."/>
            <person name="LaButti K."/>
            <person name="Pushparaj V."/>
            <person name="DeCaprio D."/>
            <person name="Crawford M."/>
            <person name="Koehrsen M."/>
            <person name="Engels R."/>
            <person name="Montgomery P."/>
            <person name="Pearson M."/>
            <person name="Howarth C."/>
            <person name="Larson L."/>
            <person name="Luoma S."/>
            <person name="White J."/>
            <person name="Alvarado L."/>
            <person name="Kodira C.D."/>
            <person name="Zeng Q."/>
            <person name="Oleary S."/>
            <person name="Yandava C."/>
            <person name="Denning D.W."/>
            <person name="Nierman W.C."/>
            <person name="Milne T."/>
            <person name="Madden K."/>
        </authorList>
    </citation>
    <scope>NUCLEOTIDE SEQUENCE [LARGE SCALE GENOMIC DNA]</scope>
    <source>
        <strain evidence="7">NIH 2624 / FGSC A1156</strain>
    </source>
</reference>
<dbReference type="Pfam" id="PF07690">
    <property type="entry name" value="MFS_1"/>
    <property type="match status" value="1"/>
</dbReference>
<dbReference type="Gene3D" id="1.20.1250.20">
    <property type="entry name" value="MFS general substrate transporter like domains"/>
    <property type="match status" value="2"/>
</dbReference>
<dbReference type="InterPro" id="IPR011701">
    <property type="entry name" value="MFS"/>
</dbReference>
<keyword evidence="4" id="KW-0812">Transmembrane</keyword>
<dbReference type="GeneID" id="4355428"/>
<feature type="transmembrane region" description="Helical" evidence="4">
    <location>
        <begin position="149"/>
        <end position="170"/>
    </location>
</feature>
<evidence type="ECO:0000256" key="1">
    <source>
        <dbReference type="ARBA" id="ARBA00004141"/>
    </source>
</evidence>
<comment type="subcellular location">
    <subcellularLocation>
        <location evidence="1">Membrane</location>
        <topology evidence="1">Multi-pass membrane protein</topology>
    </subcellularLocation>
</comment>
<evidence type="ECO:0000259" key="5">
    <source>
        <dbReference type="PROSITE" id="PS50850"/>
    </source>
</evidence>